<dbReference type="EMBL" id="PJRP01000002">
    <property type="protein sequence ID" value="PLQ01684.1"/>
    <property type="molecule type" value="Genomic_DNA"/>
</dbReference>
<dbReference type="InterPro" id="IPR017871">
    <property type="entry name" value="ABC_transporter-like_CS"/>
</dbReference>
<proteinExistence type="predicted"/>
<keyword evidence="3" id="KW-0472">Membrane</keyword>
<sequence length="341" mass="36864">MPRHAWPPITRNGVTGVTNPRESAPGASGASSASGAGAPAVVLRDVARYYGAVRAVDGVSLQMHAGEMFGLIGHNGAGKSTLFKMMLGLVPASRGTIEIDGAAVGTAAFRAARRRIGYLPENLVLYDNLNGLETLRFFARLKGADAQDCPALLDRFGLAHAARRPVREYSKGMRQRLGFAQALLGAPRVLFLDEPSNGLDPLALRDVHAILREQKEAGVTIVITSHILSELQERVDRLALLANGRVQAMGTVDALRGRHKLPLQLRVRIVPGTLPVIRRRLESVPEVVLHGADGLDFRLDCPREAKMTLVGLLADCIDDLRIDEPTLEDVFFGAEPRHAVH</sequence>
<name>A0A2N5CHK1_9BURK</name>
<feature type="compositionally biased region" description="Low complexity" evidence="6">
    <location>
        <begin position="23"/>
        <end position="35"/>
    </location>
</feature>
<dbReference type="PROSITE" id="PS00211">
    <property type="entry name" value="ABC_TRANSPORTER_1"/>
    <property type="match status" value="1"/>
</dbReference>
<keyword evidence="1" id="KW-0813">Transport</keyword>
<dbReference type="InterPro" id="IPR051782">
    <property type="entry name" value="ABC_Transporter_VariousFunc"/>
</dbReference>
<dbReference type="AlphaFoldDB" id="A0A2N5CHK1"/>
<evidence type="ECO:0000256" key="2">
    <source>
        <dbReference type="ARBA" id="ARBA00022475"/>
    </source>
</evidence>
<dbReference type="SMART" id="SM00382">
    <property type="entry name" value="AAA"/>
    <property type="match status" value="1"/>
</dbReference>
<organism evidence="8 9">
    <name type="scientific">Cupriavidus pauculus</name>
    <dbReference type="NCBI Taxonomy" id="82633"/>
    <lineage>
        <taxon>Bacteria</taxon>
        <taxon>Pseudomonadati</taxon>
        <taxon>Pseudomonadota</taxon>
        <taxon>Betaproteobacteria</taxon>
        <taxon>Burkholderiales</taxon>
        <taxon>Burkholderiaceae</taxon>
        <taxon>Cupriavidus</taxon>
    </lineage>
</organism>
<dbReference type="Gene3D" id="3.40.50.300">
    <property type="entry name" value="P-loop containing nucleotide triphosphate hydrolases"/>
    <property type="match status" value="1"/>
</dbReference>
<evidence type="ECO:0000256" key="4">
    <source>
        <dbReference type="ARBA" id="ARBA00022741"/>
    </source>
</evidence>
<keyword evidence="4" id="KW-0547">Nucleotide-binding</keyword>
<dbReference type="GO" id="GO:0016887">
    <property type="term" value="F:ATP hydrolysis activity"/>
    <property type="evidence" value="ECO:0007669"/>
    <property type="project" value="InterPro"/>
</dbReference>
<feature type="domain" description="ABC transporter" evidence="7">
    <location>
        <begin position="41"/>
        <end position="268"/>
    </location>
</feature>
<evidence type="ECO:0000256" key="3">
    <source>
        <dbReference type="ARBA" id="ARBA00022519"/>
    </source>
</evidence>
<dbReference type="OrthoDB" id="9804819at2"/>
<keyword evidence="5 8" id="KW-0067">ATP-binding</keyword>
<dbReference type="Proteomes" id="UP000234341">
    <property type="component" value="Unassembled WGS sequence"/>
</dbReference>
<dbReference type="PANTHER" id="PTHR42939">
    <property type="entry name" value="ABC TRANSPORTER ATP-BINDING PROTEIN ALBC-RELATED"/>
    <property type="match status" value="1"/>
</dbReference>
<evidence type="ECO:0000313" key="8">
    <source>
        <dbReference type="EMBL" id="PLQ01684.1"/>
    </source>
</evidence>
<protein>
    <submittedName>
        <fullName evidence="8">Copper ABC transporter ATP-binding protein</fullName>
    </submittedName>
</protein>
<accession>A0A2N5CHK1</accession>
<reference evidence="8 9" key="1">
    <citation type="submission" date="2017-12" db="EMBL/GenBank/DDBJ databases">
        <title>Genome sequence of the active heterotrophic nitrifier-denitrifier, Cupriavidus pauculus UM1.</title>
        <authorList>
            <person name="Putonti C."/>
            <person name="Castignetti D."/>
        </authorList>
    </citation>
    <scope>NUCLEOTIDE SEQUENCE [LARGE SCALE GENOMIC DNA]</scope>
    <source>
        <strain evidence="8 9">UM1</strain>
    </source>
</reference>
<dbReference type="GO" id="GO:0005524">
    <property type="term" value="F:ATP binding"/>
    <property type="evidence" value="ECO:0007669"/>
    <property type="project" value="UniProtKB-KW"/>
</dbReference>
<evidence type="ECO:0000259" key="7">
    <source>
        <dbReference type="PROSITE" id="PS50893"/>
    </source>
</evidence>
<feature type="region of interest" description="Disordered" evidence="6">
    <location>
        <begin position="1"/>
        <end position="35"/>
    </location>
</feature>
<dbReference type="PROSITE" id="PS50893">
    <property type="entry name" value="ABC_TRANSPORTER_2"/>
    <property type="match status" value="1"/>
</dbReference>
<feature type="compositionally biased region" description="Polar residues" evidence="6">
    <location>
        <begin position="12"/>
        <end position="21"/>
    </location>
</feature>
<keyword evidence="2" id="KW-1003">Cell membrane</keyword>
<evidence type="ECO:0000256" key="5">
    <source>
        <dbReference type="ARBA" id="ARBA00022840"/>
    </source>
</evidence>
<comment type="caution">
    <text evidence="8">The sequence shown here is derived from an EMBL/GenBank/DDBJ whole genome shotgun (WGS) entry which is preliminary data.</text>
</comment>
<dbReference type="PANTHER" id="PTHR42939:SF1">
    <property type="entry name" value="ABC TRANSPORTER ATP-BINDING PROTEIN ALBC-RELATED"/>
    <property type="match status" value="1"/>
</dbReference>
<dbReference type="InterPro" id="IPR003439">
    <property type="entry name" value="ABC_transporter-like_ATP-bd"/>
</dbReference>
<dbReference type="CDD" id="cd03230">
    <property type="entry name" value="ABC_DR_subfamily_A"/>
    <property type="match status" value="1"/>
</dbReference>
<dbReference type="InterPro" id="IPR027417">
    <property type="entry name" value="P-loop_NTPase"/>
</dbReference>
<evidence type="ECO:0000256" key="6">
    <source>
        <dbReference type="SAM" id="MobiDB-lite"/>
    </source>
</evidence>
<gene>
    <name evidence="8" type="ORF">CYJ10_08450</name>
</gene>
<dbReference type="Pfam" id="PF00005">
    <property type="entry name" value="ABC_tran"/>
    <property type="match status" value="1"/>
</dbReference>
<evidence type="ECO:0000313" key="9">
    <source>
        <dbReference type="Proteomes" id="UP000234341"/>
    </source>
</evidence>
<keyword evidence="3" id="KW-0997">Cell inner membrane</keyword>
<dbReference type="SUPFAM" id="SSF52540">
    <property type="entry name" value="P-loop containing nucleoside triphosphate hydrolases"/>
    <property type="match status" value="1"/>
</dbReference>
<evidence type="ECO:0000256" key="1">
    <source>
        <dbReference type="ARBA" id="ARBA00022448"/>
    </source>
</evidence>
<dbReference type="InterPro" id="IPR003593">
    <property type="entry name" value="AAA+_ATPase"/>
</dbReference>